<evidence type="ECO:0000256" key="5">
    <source>
        <dbReference type="ARBA" id="ARBA00022741"/>
    </source>
</evidence>
<dbReference type="GO" id="GO:0005524">
    <property type="term" value="F:ATP binding"/>
    <property type="evidence" value="ECO:0007669"/>
    <property type="project" value="UniProtKB-KW"/>
</dbReference>
<sequence length="371" mass="39722">MIIWALRTTVGVGLGALTAIAEVLYVLLSAPLLVLPTARRGVLRGARELADVERERLLRFFDNYNSDDYDGRRALQYLLPRAGVGLLGLGVWACLGAGVVTAVVYGRQLLAGRAPGGQGPGTAGGWFLIAVLATLAAFLCWQGIAGVAALDRWLAQRFLGPSPQMLLERRMSFLFTSRSEVVEAVNGERRRIERDLHDGVQQRLVALGVLLGRARRTGDAELVRQAHEEVQEALRDLRDVSWRVYPIALDEGGLATALESLAERAALPVEVRYTLFEAPSRELATVIYFVASESVTNAVKHSGATRVGIDVHLVDGKIRVEIADDGVGGARNSGTGGLSGLARRVAAADGRFTVDSPEGGPTVVRAVLPCG</sequence>
<keyword evidence="9" id="KW-1133">Transmembrane helix</keyword>
<feature type="domain" description="Histidine kinase/HSP90-like ATPase" evidence="10">
    <location>
        <begin position="287"/>
        <end position="369"/>
    </location>
</feature>
<evidence type="ECO:0000256" key="9">
    <source>
        <dbReference type="SAM" id="Phobius"/>
    </source>
</evidence>
<dbReference type="AlphaFoldDB" id="A0A229T1W0"/>
<comment type="catalytic activity">
    <reaction evidence="1">
        <text>ATP + protein L-histidine = ADP + protein N-phospho-L-histidine.</text>
        <dbReference type="EC" id="2.7.13.3"/>
    </reaction>
</comment>
<dbReference type="EMBL" id="NMUL01000025">
    <property type="protein sequence ID" value="OXM64990.1"/>
    <property type="molecule type" value="Genomic_DNA"/>
</dbReference>
<evidence type="ECO:0000313" key="13">
    <source>
        <dbReference type="Proteomes" id="UP000215199"/>
    </source>
</evidence>
<dbReference type="Gene3D" id="1.20.5.1930">
    <property type="match status" value="1"/>
</dbReference>
<evidence type="ECO:0000256" key="4">
    <source>
        <dbReference type="ARBA" id="ARBA00022679"/>
    </source>
</evidence>
<keyword evidence="7" id="KW-0067">ATP-binding</keyword>
<dbReference type="Pfam" id="PF07730">
    <property type="entry name" value="HisKA_3"/>
    <property type="match status" value="1"/>
</dbReference>
<dbReference type="InterPro" id="IPR003594">
    <property type="entry name" value="HATPase_dom"/>
</dbReference>
<name>A0A229T1W0_9PSEU</name>
<keyword evidence="8" id="KW-0902">Two-component regulatory system</keyword>
<dbReference type="InterPro" id="IPR036890">
    <property type="entry name" value="HATPase_C_sf"/>
</dbReference>
<evidence type="ECO:0000256" key="1">
    <source>
        <dbReference type="ARBA" id="ARBA00000085"/>
    </source>
</evidence>
<proteinExistence type="predicted"/>
<evidence type="ECO:0000256" key="7">
    <source>
        <dbReference type="ARBA" id="ARBA00022840"/>
    </source>
</evidence>
<evidence type="ECO:0000256" key="3">
    <source>
        <dbReference type="ARBA" id="ARBA00022553"/>
    </source>
</evidence>
<keyword evidence="13" id="KW-1185">Reference proteome</keyword>
<dbReference type="InterPro" id="IPR050482">
    <property type="entry name" value="Sensor_HK_TwoCompSys"/>
</dbReference>
<evidence type="ECO:0000256" key="6">
    <source>
        <dbReference type="ARBA" id="ARBA00022777"/>
    </source>
</evidence>
<dbReference type="GO" id="GO:0000155">
    <property type="term" value="F:phosphorelay sensor kinase activity"/>
    <property type="evidence" value="ECO:0007669"/>
    <property type="project" value="InterPro"/>
</dbReference>
<dbReference type="PANTHER" id="PTHR24421">
    <property type="entry name" value="NITRATE/NITRITE SENSOR PROTEIN NARX-RELATED"/>
    <property type="match status" value="1"/>
</dbReference>
<protein>
    <recommendedName>
        <fullName evidence="2">histidine kinase</fullName>
        <ecNumber evidence="2">2.7.13.3</ecNumber>
    </recommendedName>
</protein>
<dbReference type="Pfam" id="PF02518">
    <property type="entry name" value="HATPase_c"/>
    <property type="match status" value="1"/>
</dbReference>
<keyword evidence="9" id="KW-0812">Transmembrane</keyword>
<feature type="transmembrane region" description="Helical" evidence="9">
    <location>
        <begin position="82"/>
        <end position="105"/>
    </location>
</feature>
<feature type="transmembrane region" description="Helical" evidence="9">
    <location>
        <begin position="12"/>
        <end position="35"/>
    </location>
</feature>
<keyword evidence="9" id="KW-0472">Membrane</keyword>
<dbReference type="Proteomes" id="UP000215199">
    <property type="component" value="Unassembled WGS sequence"/>
</dbReference>
<comment type="caution">
    <text evidence="12">The sequence shown here is derived from an EMBL/GenBank/DDBJ whole genome shotgun (WGS) entry which is preliminary data.</text>
</comment>
<dbReference type="RefSeq" id="WP_093950017.1">
    <property type="nucleotide sequence ID" value="NZ_NMUL01000025.1"/>
</dbReference>
<dbReference type="PANTHER" id="PTHR24421:SF10">
    <property type="entry name" value="NITRATE_NITRITE SENSOR PROTEIN NARQ"/>
    <property type="match status" value="1"/>
</dbReference>
<dbReference type="OrthoDB" id="5242012at2"/>
<evidence type="ECO:0000313" key="12">
    <source>
        <dbReference type="EMBL" id="OXM64990.1"/>
    </source>
</evidence>
<gene>
    <name evidence="12" type="ORF">CF165_25100</name>
</gene>
<feature type="domain" description="Signal transduction histidine kinase subgroup 3 dimerisation and phosphoacceptor" evidence="11">
    <location>
        <begin position="188"/>
        <end position="246"/>
    </location>
</feature>
<keyword evidence="3" id="KW-0597">Phosphoprotein</keyword>
<keyword evidence="5" id="KW-0547">Nucleotide-binding</keyword>
<keyword evidence="6 12" id="KW-0418">Kinase</keyword>
<dbReference type="CDD" id="cd16917">
    <property type="entry name" value="HATPase_UhpB-NarQ-NarX-like"/>
    <property type="match status" value="1"/>
</dbReference>
<evidence type="ECO:0000259" key="10">
    <source>
        <dbReference type="Pfam" id="PF02518"/>
    </source>
</evidence>
<reference evidence="13" key="1">
    <citation type="submission" date="2017-07" db="EMBL/GenBank/DDBJ databases">
        <title>Comparative genome mining reveals phylogenetic distribution patterns of secondary metabolites in Amycolatopsis.</title>
        <authorList>
            <person name="Adamek M."/>
            <person name="Alanjary M."/>
            <person name="Sales-Ortells H."/>
            <person name="Goodfellow M."/>
            <person name="Bull A.T."/>
            <person name="Kalinowski J."/>
            <person name="Ziemert N."/>
        </authorList>
    </citation>
    <scope>NUCLEOTIDE SEQUENCE [LARGE SCALE GENOMIC DNA]</scope>
    <source>
        <strain evidence="13">H5</strain>
    </source>
</reference>
<dbReference type="GO" id="GO:0046983">
    <property type="term" value="F:protein dimerization activity"/>
    <property type="evidence" value="ECO:0007669"/>
    <property type="project" value="InterPro"/>
</dbReference>
<keyword evidence="4" id="KW-0808">Transferase</keyword>
<dbReference type="Gene3D" id="3.30.565.10">
    <property type="entry name" value="Histidine kinase-like ATPase, C-terminal domain"/>
    <property type="match status" value="1"/>
</dbReference>
<evidence type="ECO:0000259" key="11">
    <source>
        <dbReference type="Pfam" id="PF07730"/>
    </source>
</evidence>
<accession>A0A229T1W0</accession>
<feature type="transmembrane region" description="Helical" evidence="9">
    <location>
        <begin position="125"/>
        <end position="150"/>
    </location>
</feature>
<dbReference type="GO" id="GO:0016020">
    <property type="term" value="C:membrane"/>
    <property type="evidence" value="ECO:0007669"/>
    <property type="project" value="InterPro"/>
</dbReference>
<dbReference type="InterPro" id="IPR011712">
    <property type="entry name" value="Sig_transdc_His_kin_sub3_dim/P"/>
</dbReference>
<evidence type="ECO:0000256" key="2">
    <source>
        <dbReference type="ARBA" id="ARBA00012438"/>
    </source>
</evidence>
<evidence type="ECO:0000256" key="8">
    <source>
        <dbReference type="ARBA" id="ARBA00023012"/>
    </source>
</evidence>
<dbReference type="SUPFAM" id="SSF55874">
    <property type="entry name" value="ATPase domain of HSP90 chaperone/DNA topoisomerase II/histidine kinase"/>
    <property type="match status" value="1"/>
</dbReference>
<dbReference type="EC" id="2.7.13.3" evidence="2"/>
<organism evidence="12 13">
    <name type="scientific">Amycolatopsis vastitatis</name>
    <dbReference type="NCBI Taxonomy" id="1905142"/>
    <lineage>
        <taxon>Bacteria</taxon>
        <taxon>Bacillati</taxon>
        <taxon>Actinomycetota</taxon>
        <taxon>Actinomycetes</taxon>
        <taxon>Pseudonocardiales</taxon>
        <taxon>Pseudonocardiaceae</taxon>
        <taxon>Amycolatopsis</taxon>
    </lineage>
</organism>